<dbReference type="AlphaFoldDB" id="A0A2P6U4T7"/>
<dbReference type="PANTHER" id="PTHR11040:SF44">
    <property type="entry name" value="PROTEIN ZNTC-RELATED"/>
    <property type="match status" value="1"/>
</dbReference>
<dbReference type="OrthoDB" id="448280at2759"/>
<evidence type="ECO:0000256" key="4">
    <source>
        <dbReference type="ARBA" id="ARBA00023136"/>
    </source>
</evidence>
<accession>A0A2P6U4T7</accession>
<name>A0A2P6U4T7_CHLSO</name>
<feature type="transmembrane region" description="Helical" evidence="7">
    <location>
        <begin position="63"/>
        <end position="84"/>
    </location>
</feature>
<dbReference type="Pfam" id="PF02535">
    <property type="entry name" value="Zip"/>
    <property type="match status" value="1"/>
</dbReference>
<dbReference type="Proteomes" id="UP000239899">
    <property type="component" value="Unassembled WGS sequence"/>
</dbReference>
<dbReference type="GO" id="GO:0005886">
    <property type="term" value="C:plasma membrane"/>
    <property type="evidence" value="ECO:0007669"/>
    <property type="project" value="TreeGrafter"/>
</dbReference>
<keyword evidence="2 7" id="KW-0812">Transmembrane</keyword>
<feature type="coiled-coil region" evidence="5">
    <location>
        <begin position="173"/>
        <end position="200"/>
    </location>
</feature>
<evidence type="ECO:0000256" key="5">
    <source>
        <dbReference type="SAM" id="Coils"/>
    </source>
</evidence>
<comment type="caution">
    <text evidence="8">The sequence shown here is derived from an EMBL/GenBank/DDBJ whole genome shotgun (WGS) entry which is preliminary data.</text>
</comment>
<feature type="transmembrane region" description="Helical" evidence="7">
    <location>
        <begin position="290"/>
        <end position="317"/>
    </location>
</feature>
<evidence type="ECO:0000256" key="7">
    <source>
        <dbReference type="SAM" id="Phobius"/>
    </source>
</evidence>
<keyword evidence="9" id="KW-1185">Reference proteome</keyword>
<dbReference type="STRING" id="3076.A0A2P6U4T7"/>
<feature type="transmembrane region" description="Helical" evidence="7">
    <location>
        <begin position="104"/>
        <end position="126"/>
    </location>
</feature>
<evidence type="ECO:0000256" key="3">
    <source>
        <dbReference type="ARBA" id="ARBA00022989"/>
    </source>
</evidence>
<feature type="transmembrane region" description="Helical" evidence="7">
    <location>
        <begin position="369"/>
        <end position="392"/>
    </location>
</feature>
<organism evidence="8 9">
    <name type="scientific">Chlorella sorokiniana</name>
    <name type="common">Freshwater green alga</name>
    <dbReference type="NCBI Taxonomy" id="3076"/>
    <lineage>
        <taxon>Eukaryota</taxon>
        <taxon>Viridiplantae</taxon>
        <taxon>Chlorophyta</taxon>
        <taxon>core chlorophytes</taxon>
        <taxon>Trebouxiophyceae</taxon>
        <taxon>Chlorellales</taxon>
        <taxon>Chlorellaceae</taxon>
        <taxon>Chlorella clade</taxon>
        <taxon>Chlorella</taxon>
    </lineage>
</organism>
<dbReference type="GO" id="GO:0005385">
    <property type="term" value="F:zinc ion transmembrane transporter activity"/>
    <property type="evidence" value="ECO:0007669"/>
    <property type="project" value="TreeGrafter"/>
</dbReference>
<keyword evidence="3 7" id="KW-1133">Transmembrane helix</keyword>
<gene>
    <name evidence="8" type="ORF">C2E21_0676</name>
</gene>
<feature type="transmembrane region" description="Helical" evidence="7">
    <location>
        <begin position="29"/>
        <end position="51"/>
    </location>
</feature>
<evidence type="ECO:0000256" key="1">
    <source>
        <dbReference type="ARBA" id="ARBA00004141"/>
    </source>
</evidence>
<proteinExistence type="predicted"/>
<feature type="transmembrane region" description="Helical" evidence="7">
    <location>
        <begin position="412"/>
        <end position="433"/>
    </location>
</feature>
<dbReference type="InterPro" id="IPR003689">
    <property type="entry name" value="ZIP"/>
</dbReference>
<evidence type="ECO:0000256" key="6">
    <source>
        <dbReference type="SAM" id="MobiDB-lite"/>
    </source>
</evidence>
<dbReference type="EMBL" id="LHPG02000001">
    <property type="protein sequence ID" value="PRW61338.1"/>
    <property type="molecule type" value="Genomic_DNA"/>
</dbReference>
<reference evidence="8 9" key="1">
    <citation type="journal article" date="2018" name="Plant J.">
        <title>Genome sequences of Chlorella sorokiniana UTEX 1602 and Micractinium conductrix SAG 241.80: implications to maltose excretion by a green alga.</title>
        <authorList>
            <person name="Arriola M.B."/>
            <person name="Velmurugan N."/>
            <person name="Zhang Y."/>
            <person name="Plunkett M.H."/>
            <person name="Hondzo H."/>
            <person name="Barney B.M."/>
        </authorList>
    </citation>
    <scope>NUCLEOTIDE SEQUENCE [LARGE SCALE GENOMIC DNA]</scope>
    <source>
        <strain evidence="9">UTEX 1602</strain>
    </source>
</reference>
<keyword evidence="5" id="KW-0175">Coiled coil</keyword>
<sequence>MGPAAALAAEAAVEQPCTMAAQDEYSVPLHIAAVFILLGVSLVGSLAPVALHLSGSSRGVTTAVKLGTFFGIGTILATATIHMLAPASEALSNPCLPAAWREAYGPWAFLFATAAMMGMHLVDYLVKGHYQRVASQQQQQQLAQAPAAPAMPHVHVHARGGCHEHTSTIVQALAEKDRRAAAAQRQAAEAAERAALLAAEDGGGADGGSSQAASSSSRSPARGCRGGSCKGANGLCSGICSMEGEELCVPLLVKERREQSLAAACVSVAEDASHVIGLYMTEAGIIFHSLMIGVTLGVTGGAAFATLLIALALHQLFEGFAIGSAAVDSGLSATRAAAMGLAFSATTPLGIAIGIGVRASFSTSTAGALLASGIADALSAGVLLFVCLVDLLPPMMTDSEWLRSQHWAMQVLAFAAFYSGATVMALIGSCAGLPREALDSSRTAQQAPSASVRHLPQH</sequence>
<evidence type="ECO:0000313" key="9">
    <source>
        <dbReference type="Proteomes" id="UP000239899"/>
    </source>
</evidence>
<feature type="transmembrane region" description="Helical" evidence="7">
    <location>
        <begin position="337"/>
        <end position="357"/>
    </location>
</feature>
<feature type="compositionally biased region" description="Low complexity" evidence="6">
    <location>
        <begin position="208"/>
        <end position="223"/>
    </location>
</feature>
<protein>
    <submittedName>
        <fullName evidence="8">ZIP Zinc transporter</fullName>
    </submittedName>
</protein>
<evidence type="ECO:0000256" key="2">
    <source>
        <dbReference type="ARBA" id="ARBA00022692"/>
    </source>
</evidence>
<feature type="region of interest" description="Disordered" evidence="6">
    <location>
        <begin position="201"/>
        <end position="227"/>
    </location>
</feature>
<dbReference type="PANTHER" id="PTHR11040">
    <property type="entry name" value="ZINC/IRON TRANSPORTER"/>
    <property type="match status" value="1"/>
</dbReference>
<keyword evidence="4 7" id="KW-0472">Membrane</keyword>
<comment type="subcellular location">
    <subcellularLocation>
        <location evidence="1">Membrane</location>
        <topology evidence="1">Multi-pass membrane protein</topology>
    </subcellularLocation>
</comment>
<evidence type="ECO:0000313" key="8">
    <source>
        <dbReference type="EMBL" id="PRW61338.1"/>
    </source>
</evidence>